<name>A0ABX8DX74_9PSED</name>
<sequence>MESLDLASAPMILPLSVAARNTHHREVLPVATVGKPSVPAARLVAVVDRSAAGLIQWNHSTRAEFESSNDE</sequence>
<proteinExistence type="predicted"/>
<dbReference type="GeneID" id="87480040"/>
<protein>
    <submittedName>
        <fullName evidence="1">Uncharacterized protein</fullName>
    </submittedName>
</protein>
<evidence type="ECO:0000313" key="2">
    <source>
        <dbReference type="Proteomes" id="UP000678154"/>
    </source>
</evidence>
<gene>
    <name evidence="1" type="ORF">KH389_07295</name>
</gene>
<reference evidence="1 2" key="1">
    <citation type="journal article" date="2016" name="J. Hazard. Mater.">
        <title>A newly isolated Pseudomonas putida S-1 strain for batch-mode-propanethiol degradation and continuous treatment of propanethiol-containing waste gas.</title>
        <authorList>
            <person name="Chen D.Z."/>
            <person name="Sun Y.M."/>
            <person name="Han L.M."/>
            <person name="Chen J."/>
            <person name="Ye J.X."/>
            <person name="Chen J.M."/>
        </authorList>
    </citation>
    <scope>NUCLEOTIDE SEQUENCE [LARGE SCALE GENOMIC DNA]</scope>
    <source>
        <strain evidence="1 2">S-1</strain>
    </source>
</reference>
<evidence type="ECO:0000313" key="1">
    <source>
        <dbReference type="EMBL" id="QVL20378.1"/>
    </source>
</evidence>
<keyword evidence="2" id="KW-1185">Reference proteome</keyword>
<dbReference type="RefSeq" id="WP_213607164.1">
    <property type="nucleotide sequence ID" value="NZ_CP074676.1"/>
</dbReference>
<dbReference type="Proteomes" id="UP000678154">
    <property type="component" value="Chromosome"/>
</dbReference>
<organism evidence="1 2">
    <name type="scientific">Pseudomonas qingdaonensis</name>
    <dbReference type="NCBI Taxonomy" id="2056231"/>
    <lineage>
        <taxon>Bacteria</taxon>
        <taxon>Pseudomonadati</taxon>
        <taxon>Pseudomonadota</taxon>
        <taxon>Gammaproteobacteria</taxon>
        <taxon>Pseudomonadales</taxon>
        <taxon>Pseudomonadaceae</taxon>
        <taxon>Pseudomonas</taxon>
    </lineage>
</organism>
<accession>A0ABX8DX74</accession>
<dbReference type="EMBL" id="CP074676">
    <property type="protein sequence ID" value="QVL20378.1"/>
    <property type="molecule type" value="Genomic_DNA"/>
</dbReference>